<evidence type="ECO:0000313" key="14">
    <source>
        <dbReference type="Proteomes" id="UP000325576"/>
    </source>
</evidence>
<keyword evidence="7 9" id="KW-0560">Oxidoreductase</keyword>
<evidence type="ECO:0000256" key="6">
    <source>
        <dbReference type="ARBA" id="ARBA00022857"/>
    </source>
</evidence>
<evidence type="ECO:0000256" key="7">
    <source>
        <dbReference type="ARBA" id="ARBA00023002"/>
    </source>
</evidence>
<evidence type="ECO:0000256" key="8">
    <source>
        <dbReference type="ARBA" id="ARBA00025067"/>
    </source>
</evidence>
<dbReference type="Pfam" id="PF00186">
    <property type="entry name" value="DHFR_1"/>
    <property type="match status" value="1"/>
</dbReference>
<comment type="pathway">
    <text evidence="1 9">Cofactor biosynthesis; tetrahydrofolate biosynthesis; 5,6,7,8-tetrahydrofolate from 7,8-dihydrofolate: step 1/1.</text>
</comment>
<dbReference type="GO" id="GO:0046452">
    <property type="term" value="P:dihydrofolate metabolic process"/>
    <property type="evidence" value="ECO:0007669"/>
    <property type="project" value="TreeGrafter"/>
</dbReference>
<reference evidence="12 14" key="1">
    <citation type="journal article" date="2017" name="Poromechanics V (2013)">
        <title>Genomic Characterization of the Arsenic-Tolerant Actinobacterium, &lt;i&gt;Rhodococcus erythropolis&lt;/i&gt; S43.</title>
        <authorList>
            <person name="Retamal-Morales G."/>
            <person name="Mehnert M."/>
            <person name="Schwabe R."/>
            <person name="Tischler D."/>
            <person name="Schloemann M."/>
            <person name="Levican G.J."/>
        </authorList>
    </citation>
    <scope>NUCLEOTIDE SEQUENCE [LARGE SCALE GENOMIC DNA]</scope>
    <source>
        <strain evidence="12 14">S43</strain>
    </source>
</reference>
<comment type="function">
    <text evidence="8 9">Key enzyme in folate metabolism. Catalyzes an essential reaction for de novo glycine and purine synthesis, and for DNA precursor synthesis.</text>
</comment>
<dbReference type="EC" id="1.5.1.3" evidence="3 9"/>
<comment type="catalytic activity">
    <reaction evidence="9">
        <text>(6S)-5,6,7,8-tetrahydrofolate + NADP(+) = 7,8-dihydrofolate + NADPH + H(+)</text>
        <dbReference type="Rhea" id="RHEA:15009"/>
        <dbReference type="ChEBI" id="CHEBI:15378"/>
        <dbReference type="ChEBI" id="CHEBI:57451"/>
        <dbReference type="ChEBI" id="CHEBI:57453"/>
        <dbReference type="ChEBI" id="CHEBI:57783"/>
        <dbReference type="ChEBI" id="CHEBI:58349"/>
        <dbReference type="EC" id="1.5.1.3"/>
    </reaction>
</comment>
<dbReference type="InterPro" id="IPR012259">
    <property type="entry name" value="DHFR"/>
</dbReference>
<dbReference type="GO" id="GO:0006730">
    <property type="term" value="P:one-carbon metabolic process"/>
    <property type="evidence" value="ECO:0007669"/>
    <property type="project" value="UniProtKB-KW"/>
</dbReference>
<evidence type="ECO:0000256" key="9">
    <source>
        <dbReference type="PIRNR" id="PIRNR000194"/>
    </source>
</evidence>
<dbReference type="GO" id="GO:0070401">
    <property type="term" value="F:NADP+ binding"/>
    <property type="evidence" value="ECO:0007669"/>
    <property type="project" value="UniProtKB-ARBA"/>
</dbReference>
<dbReference type="UniPathway" id="UPA00077">
    <property type="reaction ID" value="UER00158"/>
</dbReference>
<evidence type="ECO:0000313" key="13">
    <source>
        <dbReference type="EMBL" id="MBH5146107.1"/>
    </source>
</evidence>
<dbReference type="FunFam" id="3.40.430.10:FF:000001">
    <property type="entry name" value="Dihydrofolate reductase"/>
    <property type="match status" value="1"/>
</dbReference>
<dbReference type="RefSeq" id="WP_019744784.1">
    <property type="nucleotide sequence ID" value="NZ_BHXB01000001.1"/>
</dbReference>
<dbReference type="Gene3D" id="3.40.430.10">
    <property type="entry name" value="Dihydrofolate Reductase, subunit A"/>
    <property type="match status" value="1"/>
</dbReference>
<gene>
    <name evidence="12" type="ORF">BS297_10405</name>
    <name evidence="13" type="ORF">I3517_26240</name>
</gene>
<reference evidence="13 15" key="2">
    <citation type="submission" date="2020-12" db="EMBL/GenBank/DDBJ databases">
        <title>Draft genome sequence of furan degrading bacterial strain FUR100.</title>
        <authorList>
            <person name="Woiski C."/>
        </authorList>
    </citation>
    <scope>NUCLEOTIDE SEQUENCE [LARGE SCALE GENOMIC DNA]</scope>
    <source>
        <strain evidence="13 15">FUR100</strain>
    </source>
</reference>
<dbReference type="Proteomes" id="UP000325576">
    <property type="component" value="Unassembled WGS sequence"/>
</dbReference>
<dbReference type="InterPro" id="IPR024072">
    <property type="entry name" value="DHFR-like_dom_sf"/>
</dbReference>
<keyword evidence="5 9" id="KW-0554">One-carbon metabolism</keyword>
<dbReference type="PROSITE" id="PS51330">
    <property type="entry name" value="DHFR_2"/>
    <property type="match status" value="1"/>
</dbReference>
<comment type="caution">
    <text evidence="13">The sequence shown here is derived from an EMBL/GenBank/DDBJ whole genome shotgun (WGS) entry which is preliminary data.</text>
</comment>
<dbReference type="Proteomes" id="UP000627573">
    <property type="component" value="Unassembled WGS sequence"/>
</dbReference>
<evidence type="ECO:0000256" key="10">
    <source>
        <dbReference type="RuleBase" id="RU004474"/>
    </source>
</evidence>
<keyword evidence="6 9" id="KW-0521">NADP</keyword>
<evidence type="ECO:0000256" key="3">
    <source>
        <dbReference type="ARBA" id="ARBA00012856"/>
    </source>
</evidence>
<organism evidence="13 15">
    <name type="scientific">Rhodococcus erythropolis</name>
    <name type="common">Arthrobacter picolinophilus</name>
    <dbReference type="NCBI Taxonomy" id="1833"/>
    <lineage>
        <taxon>Bacteria</taxon>
        <taxon>Bacillati</taxon>
        <taxon>Actinomycetota</taxon>
        <taxon>Actinomycetes</taxon>
        <taxon>Mycobacteriales</taxon>
        <taxon>Nocardiaceae</taxon>
        <taxon>Rhodococcus</taxon>
        <taxon>Rhodococcus erythropolis group</taxon>
    </lineage>
</organism>
<dbReference type="PIRSF" id="PIRSF000194">
    <property type="entry name" value="DHFR"/>
    <property type="match status" value="1"/>
</dbReference>
<dbReference type="EMBL" id="MRBO01000331">
    <property type="protein sequence ID" value="KAB2585431.1"/>
    <property type="molecule type" value="Genomic_DNA"/>
</dbReference>
<dbReference type="PANTHER" id="PTHR48069:SF3">
    <property type="entry name" value="DIHYDROFOLATE REDUCTASE"/>
    <property type="match status" value="1"/>
</dbReference>
<sequence>MTDRTVTLIWAQAHDGVIGVDNTIPWRVSEDMAYFKRVTMGHPVIMGRRTWDSIPLKFRPFSGRRNIVVTRDPQWQAEGAEVVHRLDDALALPDGDVFVVGGGQIYSAALPFATHLLVTEVDLDIAGDAFAPEIGPEWNLKSDEPWQTSEKSGLRFRWLEYTR</sequence>
<comment type="similarity">
    <text evidence="2 9 10">Belongs to the dihydrofolate reductase family.</text>
</comment>
<dbReference type="SUPFAM" id="SSF53597">
    <property type="entry name" value="Dihydrofolate reductase-like"/>
    <property type="match status" value="1"/>
</dbReference>
<dbReference type="InterPro" id="IPR001796">
    <property type="entry name" value="DHFR_dom"/>
</dbReference>
<protein>
    <recommendedName>
        <fullName evidence="4 9">Dihydrofolate reductase</fullName>
        <ecNumber evidence="3 9">1.5.1.3</ecNumber>
    </recommendedName>
</protein>
<keyword evidence="15" id="KW-1185">Reference proteome</keyword>
<dbReference type="PRINTS" id="PR00070">
    <property type="entry name" value="DHFR"/>
</dbReference>
<dbReference type="GO" id="GO:0004146">
    <property type="term" value="F:dihydrofolate reductase activity"/>
    <property type="evidence" value="ECO:0007669"/>
    <property type="project" value="UniProtKB-EC"/>
</dbReference>
<dbReference type="GO" id="GO:0046654">
    <property type="term" value="P:tetrahydrofolate biosynthetic process"/>
    <property type="evidence" value="ECO:0007669"/>
    <property type="project" value="UniProtKB-UniPathway"/>
</dbReference>
<dbReference type="InterPro" id="IPR017925">
    <property type="entry name" value="DHFR_CS"/>
</dbReference>
<evidence type="ECO:0000256" key="5">
    <source>
        <dbReference type="ARBA" id="ARBA00022563"/>
    </source>
</evidence>
<dbReference type="GO" id="GO:0005829">
    <property type="term" value="C:cytosol"/>
    <property type="evidence" value="ECO:0007669"/>
    <property type="project" value="TreeGrafter"/>
</dbReference>
<dbReference type="CDD" id="cd00209">
    <property type="entry name" value="DHFR"/>
    <property type="match status" value="1"/>
</dbReference>
<evidence type="ECO:0000259" key="11">
    <source>
        <dbReference type="PROSITE" id="PS51330"/>
    </source>
</evidence>
<feature type="domain" description="DHFR" evidence="11">
    <location>
        <begin position="5"/>
        <end position="163"/>
    </location>
</feature>
<evidence type="ECO:0000256" key="1">
    <source>
        <dbReference type="ARBA" id="ARBA00004903"/>
    </source>
</evidence>
<proteinExistence type="inferred from homology"/>
<dbReference type="AlphaFoldDB" id="A0A0C2ZRP6"/>
<dbReference type="KEGG" id="reb:XU06_21130"/>
<evidence type="ECO:0000313" key="12">
    <source>
        <dbReference type="EMBL" id="KAB2585431.1"/>
    </source>
</evidence>
<evidence type="ECO:0000313" key="15">
    <source>
        <dbReference type="Proteomes" id="UP000627573"/>
    </source>
</evidence>
<accession>A0A0C2ZRP6</accession>
<evidence type="ECO:0000256" key="2">
    <source>
        <dbReference type="ARBA" id="ARBA00009539"/>
    </source>
</evidence>
<name>A0A0C2ZRP6_RHOER</name>
<dbReference type="PROSITE" id="PS00075">
    <property type="entry name" value="DHFR_1"/>
    <property type="match status" value="1"/>
</dbReference>
<dbReference type="EMBL" id="JAECSB010000085">
    <property type="protein sequence ID" value="MBH5146107.1"/>
    <property type="molecule type" value="Genomic_DNA"/>
</dbReference>
<dbReference type="GO" id="GO:0046655">
    <property type="term" value="P:folic acid metabolic process"/>
    <property type="evidence" value="ECO:0007669"/>
    <property type="project" value="TreeGrafter"/>
</dbReference>
<dbReference type="PANTHER" id="PTHR48069">
    <property type="entry name" value="DIHYDROFOLATE REDUCTASE"/>
    <property type="match status" value="1"/>
</dbReference>
<evidence type="ECO:0000256" key="4">
    <source>
        <dbReference type="ARBA" id="ARBA00018886"/>
    </source>
</evidence>